<evidence type="ECO:0000313" key="2">
    <source>
        <dbReference type="EMBL" id="SMX28072.1"/>
    </source>
</evidence>
<sequence>MKQIVDVGMCEGNDTDFYLKKGFKVLSIEALPSNADQARKRFKKELKSGQLEIMQAAATETAGEDVTLWVNPHNPGGNMVLPQEVAEKRGESITVKSTNWQDIVSKVGEVYYCKIDIERQEIPFLRSFTVETRPKYISAECYFFEIVEYLHHQLGYTKFKFVNQTILFNFKAPNPALEGNYVENHVFQHASGFFGKEVPGPKWCDFDEIREVWETINHIKTYETVMWPGNFFDIHATT</sequence>
<dbReference type="Pfam" id="PF05050">
    <property type="entry name" value="Methyltransf_21"/>
    <property type="match status" value="1"/>
</dbReference>
<dbReference type="Proteomes" id="UP000225972">
    <property type="component" value="Unassembled WGS sequence"/>
</dbReference>
<proteinExistence type="predicted"/>
<name>A0A238JDM7_9RHOB</name>
<dbReference type="OrthoDB" id="4104638at2"/>
<protein>
    <recommendedName>
        <fullName evidence="1">Methyltransferase FkbM domain-containing protein</fullName>
    </recommendedName>
</protein>
<dbReference type="NCBIfam" id="TIGR01444">
    <property type="entry name" value="fkbM_fam"/>
    <property type="match status" value="1"/>
</dbReference>
<dbReference type="EMBL" id="FXXP01000002">
    <property type="protein sequence ID" value="SMX28072.1"/>
    <property type="molecule type" value="Genomic_DNA"/>
</dbReference>
<reference evidence="3" key="1">
    <citation type="submission" date="2017-05" db="EMBL/GenBank/DDBJ databases">
        <authorList>
            <person name="Rodrigo-Torres L."/>
            <person name="Arahal R. D."/>
            <person name="Lucena T."/>
        </authorList>
    </citation>
    <scope>NUCLEOTIDE SEQUENCE [LARGE SCALE GENOMIC DNA]</scope>
    <source>
        <strain evidence="3">CECT 8649</strain>
    </source>
</reference>
<dbReference type="AlphaFoldDB" id="A0A238JDM7"/>
<evidence type="ECO:0000259" key="1">
    <source>
        <dbReference type="Pfam" id="PF05050"/>
    </source>
</evidence>
<dbReference type="InterPro" id="IPR029063">
    <property type="entry name" value="SAM-dependent_MTases_sf"/>
</dbReference>
<evidence type="ECO:0000313" key="3">
    <source>
        <dbReference type="Proteomes" id="UP000225972"/>
    </source>
</evidence>
<gene>
    <name evidence="2" type="ORF">TRP8649_02185</name>
</gene>
<keyword evidence="3" id="KW-1185">Reference proteome</keyword>
<accession>A0A238JDM7</accession>
<dbReference type="InterPro" id="IPR006342">
    <property type="entry name" value="FkbM_mtfrase"/>
</dbReference>
<feature type="domain" description="Methyltransferase FkbM" evidence="1">
    <location>
        <begin position="6"/>
        <end position="145"/>
    </location>
</feature>
<organism evidence="2 3">
    <name type="scientific">Pelagimonas phthalicica</name>
    <dbReference type="NCBI Taxonomy" id="1037362"/>
    <lineage>
        <taxon>Bacteria</taxon>
        <taxon>Pseudomonadati</taxon>
        <taxon>Pseudomonadota</taxon>
        <taxon>Alphaproteobacteria</taxon>
        <taxon>Rhodobacterales</taxon>
        <taxon>Roseobacteraceae</taxon>
        <taxon>Pelagimonas</taxon>
    </lineage>
</organism>
<dbReference type="RefSeq" id="WP_099245160.1">
    <property type="nucleotide sequence ID" value="NZ_FXXP01000002.1"/>
</dbReference>
<dbReference type="Gene3D" id="3.40.50.150">
    <property type="entry name" value="Vaccinia Virus protein VP39"/>
    <property type="match status" value="1"/>
</dbReference>
<dbReference type="SUPFAM" id="SSF53335">
    <property type="entry name" value="S-adenosyl-L-methionine-dependent methyltransferases"/>
    <property type="match status" value="1"/>
</dbReference>